<feature type="region of interest" description="Disordered" evidence="1">
    <location>
        <begin position="77"/>
        <end position="99"/>
    </location>
</feature>
<dbReference type="Gene3D" id="1.10.472.10">
    <property type="entry name" value="Cyclin-like"/>
    <property type="match status" value="1"/>
</dbReference>
<dbReference type="Proteomes" id="UP000268162">
    <property type="component" value="Unassembled WGS sequence"/>
</dbReference>
<dbReference type="GO" id="GO:0000307">
    <property type="term" value="C:cyclin-dependent protein kinase holoenzyme complex"/>
    <property type="evidence" value="ECO:0007669"/>
    <property type="project" value="TreeGrafter"/>
</dbReference>
<dbReference type="PANTHER" id="PTHR15615">
    <property type="match status" value="1"/>
</dbReference>
<feature type="region of interest" description="Disordered" evidence="1">
    <location>
        <begin position="297"/>
        <end position="341"/>
    </location>
</feature>
<dbReference type="InterPro" id="IPR013922">
    <property type="entry name" value="Cyclin_PHO80-like"/>
</dbReference>
<evidence type="ECO:0000256" key="1">
    <source>
        <dbReference type="SAM" id="MobiDB-lite"/>
    </source>
</evidence>
<evidence type="ECO:0000313" key="3">
    <source>
        <dbReference type="Proteomes" id="UP000268162"/>
    </source>
</evidence>
<reference evidence="3" key="1">
    <citation type="journal article" date="2018" name="Nat. Microbiol.">
        <title>Leveraging single-cell genomics to expand the fungal tree of life.</title>
        <authorList>
            <person name="Ahrendt S.R."/>
            <person name="Quandt C.A."/>
            <person name="Ciobanu D."/>
            <person name="Clum A."/>
            <person name="Salamov A."/>
            <person name="Andreopoulos B."/>
            <person name="Cheng J.F."/>
            <person name="Woyke T."/>
            <person name="Pelin A."/>
            <person name="Henrissat B."/>
            <person name="Reynolds N.K."/>
            <person name="Benny G.L."/>
            <person name="Smith M.E."/>
            <person name="James T.Y."/>
            <person name="Grigoriev I.V."/>
        </authorList>
    </citation>
    <scope>NUCLEOTIDE SEQUENCE [LARGE SCALE GENOMIC DNA]</scope>
    <source>
        <strain evidence="3">RSA 468</strain>
    </source>
</reference>
<dbReference type="PANTHER" id="PTHR15615:SF36">
    <property type="entry name" value="PHO85 CYCLIN-5"/>
    <property type="match status" value="1"/>
</dbReference>
<accession>A0A4V1J593</accession>
<feature type="region of interest" description="Disordered" evidence="1">
    <location>
        <begin position="214"/>
        <end position="264"/>
    </location>
</feature>
<organism evidence="2 3">
    <name type="scientific">Dimargaris cristalligena</name>
    <dbReference type="NCBI Taxonomy" id="215637"/>
    <lineage>
        <taxon>Eukaryota</taxon>
        <taxon>Fungi</taxon>
        <taxon>Fungi incertae sedis</taxon>
        <taxon>Zoopagomycota</taxon>
        <taxon>Kickxellomycotina</taxon>
        <taxon>Dimargaritomycetes</taxon>
        <taxon>Dimargaritales</taxon>
        <taxon>Dimargaritaceae</taxon>
        <taxon>Dimargaris</taxon>
    </lineage>
</organism>
<dbReference type="GO" id="GO:0016538">
    <property type="term" value="F:cyclin-dependent protein serine/threonine kinase regulator activity"/>
    <property type="evidence" value="ECO:0007669"/>
    <property type="project" value="TreeGrafter"/>
</dbReference>
<dbReference type="STRING" id="215637.A0A4V1J593"/>
<gene>
    <name evidence="2" type="ORF">BJ085DRAFT_40792</name>
</gene>
<dbReference type="GO" id="GO:0005634">
    <property type="term" value="C:nucleus"/>
    <property type="evidence" value="ECO:0007669"/>
    <property type="project" value="TreeGrafter"/>
</dbReference>
<feature type="region of interest" description="Disordered" evidence="1">
    <location>
        <begin position="1"/>
        <end position="29"/>
    </location>
</feature>
<evidence type="ECO:0008006" key="4">
    <source>
        <dbReference type="Google" id="ProtNLM"/>
    </source>
</evidence>
<dbReference type="EMBL" id="ML002386">
    <property type="protein sequence ID" value="RKP38259.1"/>
    <property type="molecule type" value="Genomic_DNA"/>
</dbReference>
<dbReference type="AlphaFoldDB" id="A0A4V1J593"/>
<dbReference type="Pfam" id="PF08613">
    <property type="entry name" value="Cyclin"/>
    <property type="match status" value="1"/>
</dbReference>
<keyword evidence="3" id="KW-1185">Reference proteome</keyword>
<protein>
    <recommendedName>
        <fullName evidence="4">Cyclin-domain-containing protein</fullName>
    </recommendedName>
</protein>
<sequence>MSHIRPSTDLNRRLHPQTLPSGGLVGSSGETQRAHIVPHPLCISAVRSSSFLNVATPTSPTLPSTLNRSEPSCAQIPAVKRKAESQDPTAASIDSEAARRPAPAQRILAQASVCNPALVETELVYDATCRLINVIWPKHSTSVHTQLCSLRHFVKETHTRSRLPQQILKLALFLLYRALSAYQRKQQEQLKNGISTQAIPPTAASFQPPALVGGIPMKNTLSTPPASPETYRSRPLPAEALPKSTHQGAESLPTPAATPASMGLSDSEQASLAVAAVNALNTTGSAQSSPVLSAQASFNGKPLDTPTSAGGATATGGSVPEMGGCDSSAQQSPAAANRKDPSRCGRRMYLAALMAASKFFLDKTYSNKAWSKISTLKISEVNHLEIAFLHLVNFDIYIDPLIFDRWSFLLTHHLRLIHVNDPAMAPRKALTNSILFSFTMMNRTHFEILVSYQMQQHKLAKELAARQTASPYPNQSASVNQGIGGGQTTAVPTAAAGSLPSAMVSNFLTACHPATSERFSQPSAATTTGLTSLCHYFHDYIRCVSSLFCTVTGPYRSSATAPTNPMVARSTGWAATTVALTAGTAAPGLATAPIHP</sequence>
<dbReference type="GO" id="GO:0019901">
    <property type="term" value="F:protein kinase binding"/>
    <property type="evidence" value="ECO:0007669"/>
    <property type="project" value="InterPro"/>
</dbReference>
<proteinExistence type="predicted"/>
<name>A0A4V1J593_9FUNG</name>
<evidence type="ECO:0000313" key="2">
    <source>
        <dbReference type="EMBL" id="RKP38259.1"/>
    </source>
</evidence>
<feature type="compositionally biased region" description="Low complexity" evidence="1">
    <location>
        <begin position="307"/>
        <end position="318"/>
    </location>
</feature>